<evidence type="ECO:0000313" key="3">
    <source>
        <dbReference type="Proteomes" id="UP000274358"/>
    </source>
</evidence>
<proteinExistence type="predicted"/>
<dbReference type="Proteomes" id="UP000274358">
    <property type="component" value="Unassembled WGS sequence"/>
</dbReference>
<reference evidence="2 3" key="1">
    <citation type="submission" date="2018-12" db="EMBL/GenBank/DDBJ databases">
        <title>Dyella dinghuensis sp. nov. DHOA06 and Dyella choica sp. nov. 4M-K27, isolated from forest soil.</title>
        <authorList>
            <person name="Qiu L.-H."/>
            <person name="Gao Z.-H."/>
        </authorList>
    </citation>
    <scope>NUCLEOTIDE SEQUENCE [LARGE SCALE GENOMIC DNA]</scope>
    <source>
        <strain evidence="2 3">4M-K27</strain>
    </source>
</reference>
<feature type="transmembrane region" description="Helical" evidence="1">
    <location>
        <begin position="211"/>
        <end position="230"/>
    </location>
</feature>
<sequence>MKTLYWLAKREFWEHRGGFFWAPIITGGIFLLMTVLTITALEVFGLHNNVFHTGDWDFSNHVDTGATKDFGKFLDYMMCSSVVAIVGIMAIVIFFYCLGSLYDDRKDKSILFWQSLPIANWKTVTSKVASAIFIAPAIAAVLGAITGIALVLIAACVASFHGLSISAGLADAHPVRLVTNIIGLIPLYALCALPTIGWLMLCSAWARSKPFLWAFIIPLATTFAVWWLHLLGMPGLDAQWFFSHITARVLFAVTPGNWTPFVDPIHTGSQGDEMFQHLDLLRNYSALASGEMWLGAATGVAMLAGATWLRRWRDDS</sequence>
<organism evidence="2 3">
    <name type="scientific">Dyella choica</name>
    <dbReference type="NCBI Taxonomy" id="1927959"/>
    <lineage>
        <taxon>Bacteria</taxon>
        <taxon>Pseudomonadati</taxon>
        <taxon>Pseudomonadota</taxon>
        <taxon>Gammaproteobacteria</taxon>
        <taxon>Lysobacterales</taxon>
        <taxon>Rhodanobacteraceae</taxon>
        <taxon>Dyella</taxon>
    </lineage>
</organism>
<protein>
    <submittedName>
        <fullName evidence="2">Uncharacterized protein</fullName>
    </submittedName>
</protein>
<feature type="transmembrane region" description="Helical" evidence="1">
    <location>
        <begin position="20"/>
        <end position="41"/>
    </location>
</feature>
<keyword evidence="1" id="KW-0472">Membrane</keyword>
<dbReference type="OrthoDB" id="118685at2"/>
<keyword evidence="1" id="KW-0812">Transmembrane</keyword>
<dbReference type="RefSeq" id="WP_126682769.1">
    <property type="nucleotide sequence ID" value="NZ_RYYV01000001.1"/>
</dbReference>
<gene>
    <name evidence="2" type="ORF">EKH80_00505</name>
</gene>
<accession>A0A3S0RN30</accession>
<feature type="transmembrane region" description="Helical" evidence="1">
    <location>
        <begin position="73"/>
        <end position="98"/>
    </location>
</feature>
<feature type="transmembrane region" description="Helical" evidence="1">
    <location>
        <begin position="181"/>
        <end position="199"/>
    </location>
</feature>
<evidence type="ECO:0000256" key="1">
    <source>
        <dbReference type="SAM" id="Phobius"/>
    </source>
</evidence>
<name>A0A3S0RN30_9GAMM</name>
<keyword evidence="3" id="KW-1185">Reference proteome</keyword>
<feature type="transmembrane region" description="Helical" evidence="1">
    <location>
        <begin position="131"/>
        <end position="161"/>
    </location>
</feature>
<comment type="caution">
    <text evidence="2">The sequence shown here is derived from an EMBL/GenBank/DDBJ whole genome shotgun (WGS) entry which is preliminary data.</text>
</comment>
<dbReference type="EMBL" id="RYYV01000001">
    <property type="protein sequence ID" value="RUL79716.1"/>
    <property type="molecule type" value="Genomic_DNA"/>
</dbReference>
<dbReference type="AlphaFoldDB" id="A0A3S0RN30"/>
<feature type="transmembrane region" description="Helical" evidence="1">
    <location>
        <begin position="292"/>
        <end position="309"/>
    </location>
</feature>
<keyword evidence="1" id="KW-1133">Transmembrane helix</keyword>
<evidence type="ECO:0000313" key="2">
    <source>
        <dbReference type="EMBL" id="RUL79716.1"/>
    </source>
</evidence>